<accession>A0A889IYA6</accession>
<reference evidence="1" key="1">
    <citation type="submission" date="2019-10" db="EMBL/GenBank/DDBJ databases">
        <title>Otarine herpesvirus 4 in Northern fur seal genital swab.</title>
        <authorList>
            <person name="Deming A.C."/>
            <person name="Wellehan J.F.X."/>
            <person name="Gulland F.M.D."/>
        </authorList>
    </citation>
    <scope>NUCLEOTIDE SEQUENCE</scope>
    <source>
        <strain evidence="1">Cu11-001</strain>
    </source>
</reference>
<dbReference type="InterPro" id="IPR038313">
    <property type="entry name" value="Herpes_gL_rhadinovirus_sf"/>
</dbReference>
<keyword evidence="1" id="KW-0261">Viral envelope protein</keyword>
<dbReference type="Pfam" id="PF11108">
    <property type="entry name" value="Phage_glycop_gL"/>
    <property type="match status" value="1"/>
</dbReference>
<proteinExistence type="predicted"/>
<sequence>MPIHQLTIMEHIWQHIFTIFVYIWVAGTGTLADRQTPCCSINPNVYPGDVSSILQIQFVGLNTCGGSNVAKVILHNANQTTVDVVCANGFNVMAFLMTIIQQLDKSATREELALLKHLETSLKGFSDHLTPATATTSRFPTVWRK</sequence>
<dbReference type="GO" id="GO:0019064">
    <property type="term" value="P:fusion of virus membrane with host plasma membrane"/>
    <property type="evidence" value="ECO:0007669"/>
    <property type="project" value="InterPro"/>
</dbReference>
<dbReference type="InterPro" id="IPR020175">
    <property type="entry name" value="Herpes_gL_rhadinovirus"/>
</dbReference>
<dbReference type="Gene3D" id="3.10.390.20">
    <property type="entry name" value="Viral glycoprotein L"/>
    <property type="match status" value="1"/>
</dbReference>
<dbReference type="EMBL" id="MN545487">
    <property type="protein sequence ID" value="QRE02528.1"/>
    <property type="molecule type" value="Genomic_DNA"/>
</dbReference>
<dbReference type="PROSITE" id="PS52026">
    <property type="entry name" value="GL_GHV"/>
    <property type="match status" value="1"/>
</dbReference>
<dbReference type="GO" id="GO:0019031">
    <property type="term" value="C:viral envelope"/>
    <property type="evidence" value="ECO:0007669"/>
    <property type="project" value="UniProtKB-KW"/>
</dbReference>
<evidence type="ECO:0000313" key="1">
    <source>
        <dbReference type="EMBL" id="QRE02528.1"/>
    </source>
</evidence>
<gene>
    <name evidence="1" type="primary">ORF47</name>
</gene>
<keyword evidence="1" id="KW-0946">Virion</keyword>
<protein>
    <submittedName>
        <fullName evidence="1">Envelope glycoprotein gL</fullName>
    </submittedName>
</protein>
<organism evidence="1">
    <name type="scientific">Otarine gammaherpesvirus 4</name>
    <dbReference type="NCBI Taxonomy" id="2801541"/>
    <lineage>
        <taxon>Viruses</taxon>
        <taxon>Duplodnaviria</taxon>
        <taxon>Heunggongvirae</taxon>
        <taxon>Peploviricota</taxon>
        <taxon>Herviviricetes</taxon>
        <taxon>Herpesvirales</taxon>
        <taxon>Orthoherpesviridae</taxon>
        <taxon>Gammaherpesvirinae</taxon>
    </lineage>
</organism>
<name>A0A889IYA6_9GAMA</name>